<dbReference type="Ensembl" id="ENSOMET00000028346.1">
    <property type="protein sequence ID" value="ENSOMEP00000019177.1"/>
    <property type="gene ID" value="ENSOMEG00000020983.1"/>
</dbReference>
<dbReference type="Proteomes" id="UP000261560">
    <property type="component" value="Unplaced"/>
</dbReference>
<dbReference type="Gene3D" id="2.60.40.10">
    <property type="entry name" value="Immunoglobulins"/>
    <property type="match status" value="1"/>
</dbReference>
<dbReference type="AlphaFoldDB" id="A0A3B3CMV0"/>
<dbReference type="GO" id="GO:0004888">
    <property type="term" value="F:transmembrane signaling receptor activity"/>
    <property type="evidence" value="ECO:0007669"/>
    <property type="project" value="TreeGrafter"/>
</dbReference>
<evidence type="ECO:0000313" key="4">
    <source>
        <dbReference type="Proteomes" id="UP000261560"/>
    </source>
</evidence>
<keyword evidence="1" id="KW-0732">Signal</keyword>
<dbReference type="GO" id="GO:0009897">
    <property type="term" value="C:external side of plasma membrane"/>
    <property type="evidence" value="ECO:0007669"/>
    <property type="project" value="TreeGrafter"/>
</dbReference>
<protein>
    <recommendedName>
        <fullName evidence="5">Ig-like domain-containing protein</fullName>
    </recommendedName>
</protein>
<sequence length="227" mass="25655">MDRISRRSQEGIWFGDHWITFLLFADDVVLLDLRDLRQECLCLRGRSLNILGSCSRMREDRNGLSCKINNVITWDSGVYWCESRGGGASSMVVNISGSVILQSPVLPVMEGHDLTLSCQSKTPPSNPSAAFYKDGSLIRTDEQISVQTFQLLSDCTDCNELQKGENQLSNWCAPFTKLIFFLNIEVKIQEILFVVCTASTGNEIMFQYNPNKIRHTTRGTQIQFKVD</sequence>
<evidence type="ECO:0000313" key="3">
    <source>
        <dbReference type="Ensembl" id="ENSOMEP00000019177.1"/>
    </source>
</evidence>
<dbReference type="PaxDb" id="30732-ENSOMEP00000019177"/>
<evidence type="ECO:0000256" key="2">
    <source>
        <dbReference type="ARBA" id="ARBA00023157"/>
    </source>
</evidence>
<organism evidence="3 4">
    <name type="scientific">Oryzias melastigma</name>
    <name type="common">Marine medaka</name>
    <dbReference type="NCBI Taxonomy" id="30732"/>
    <lineage>
        <taxon>Eukaryota</taxon>
        <taxon>Metazoa</taxon>
        <taxon>Chordata</taxon>
        <taxon>Craniata</taxon>
        <taxon>Vertebrata</taxon>
        <taxon>Euteleostomi</taxon>
        <taxon>Actinopterygii</taxon>
        <taxon>Neopterygii</taxon>
        <taxon>Teleostei</taxon>
        <taxon>Neoteleostei</taxon>
        <taxon>Acanthomorphata</taxon>
        <taxon>Ovalentaria</taxon>
        <taxon>Atherinomorphae</taxon>
        <taxon>Beloniformes</taxon>
        <taxon>Adrianichthyidae</taxon>
        <taxon>Oryziinae</taxon>
        <taxon>Oryzias</taxon>
    </lineage>
</organism>
<dbReference type="GO" id="GO:0007166">
    <property type="term" value="P:cell surface receptor signaling pathway"/>
    <property type="evidence" value="ECO:0007669"/>
    <property type="project" value="TreeGrafter"/>
</dbReference>
<name>A0A3B3CMV0_ORYME</name>
<reference evidence="3" key="1">
    <citation type="submission" date="2025-08" db="UniProtKB">
        <authorList>
            <consortium name="Ensembl"/>
        </authorList>
    </citation>
    <scope>IDENTIFICATION</scope>
</reference>
<dbReference type="GO" id="GO:0006955">
    <property type="term" value="P:immune response"/>
    <property type="evidence" value="ECO:0007669"/>
    <property type="project" value="TreeGrafter"/>
</dbReference>
<evidence type="ECO:0000256" key="1">
    <source>
        <dbReference type="ARBA" id="ARBA00022729"/>
    </source>
</evidence>
<dbReference type="InterPro" id="IPR050488">
    <property type="entry name" value="Ig_Fc_receptor"/>
</dbReference>
<keyword evidence="2" id="KW-1015">Disulfide bond</keyword>
<dbReference type="SUPFAM" id="SSF48726">
    <property type="entry name" value="Immunoglobulin"/>
    <property type="match status" value="1"/>
</dbReference>
<dbReference type="GeneTree" id="ENSGT01150000290101"/>
<dbReference type="InterPro" id="IPR013783">
    <property type="entry name" value="Ig-like_fold"/>
</dbReference>
<dbReference type="PANTHER" id="PTHR11481">
    <property type="entry name" value="IMMUNOGLOBULIN FC RECEPTOR"/>
    <property type="match status" value="1"/>
</dbReference>
<reference evidence="3" key="2">
    <citation type="submission" date="2025-09" db="UniProtKB">
        <authorList>
            <consortium name="Ensembl"/>
        </authorList>
    </citation>
    <scope>IDENTIFICATION</scope>
</reference>
<proteinExistence type="predicted"/>
<dbReference type="InterPro" id="IPR036179">
    <property type="entry name" value="Ig-like_dom_sf"/>
</dbReference>
<accession>A0A3B3CMV0</accession>
<dbReference type="PANTHER" id="PTHR11481:SF64">
    <property type="entry name" value="FC RECEPTOR-LIKE PROTEIN 4"/>
    <property type="match status" value="1"/>
</dbReference>
<keyword evidence="4" id="KW-1185">Reference proteome</keyword>
<dbReference type="STRING" id="30732.ENSOMEP00000019177"/>
<evidence type="ECO:0008006" key="5">
    <source>
        <dbReference type="Google" id="ProtNLM"/>
    </source>
</evidence>